<name>H1KCA5_METEX</name>
<gene>
    <name evidence="1" type="ORF">MetexDRAFT_0267</name>
</gene>
<sequence length="44" mass="4630" precursor="true">MLATILAAAFLGSVGISLLSRHLARLDEARDFAIPSHIAIGDEP</sequence>
<evidence type="ECO:0000313" key="2">
    <source>
        <dbReference type="Proteomes" id="UP000004382"/>
    </source>
</evidence>
<dbReference type="EMBL" id="AGJK01000003">
    <property type="protein sequence ID" value="EHP94922.1"/>
    <property type="molecule type" value="Genomic_DNA"/>
</dbReference>
<dbReference type="PATRIC" id="fig|882800.3.peg.253"/>
<proteinExistence type="predicted"/>
<evidence type="ECO:0000313" key="1">
    <source>
        <dbReference type="EMBL" id="EHP94922.1"/>
    </source>
</evidence>
<comment type="caution">
    <text evidence="1">The sequence shown here is derived from an EMBL/GenBank/DDBJ whole genome shotgun (WGS) entry which is preliminary data.</text>
</comment>
<dbReference type="RefSeq" id="WP_003596372.1">
    <property type="nucleotide sequence ID" value="NZ_AGJK01000003.1"/>
</dbReference>
<dbReference type="AlphaFoldDB" id="H1KCA5"/>
<protein>
    <submittedName>
        <fullName evidence="1">Uncharacterized protein</fullName>
    </submittedName>
</protein>
<organism evidence="1 2">
    <name type="scientific">Methylorubrum extorquens DSM 13060</name>
    <dbReference type="NCBI Taxonomy" id="882800"/>
    <lineage>
        <taxon>Bacteria</taxon>
        <taxon>Pseudomonadati</taxon>
        <taxon>Pseudomonadota</taxon>
        <taxon>Alphaproteobacteria</taxon>
        <taxon>Hyphomicrobiales</taxon>
        <taxon>Methylobacteriaceae</taxon>
        <taxon>Methylorubrum</taxon>
    </lineage>
</organism>
<accession>H1KCA5</accession>
<dbReference type="Proteomes" id="UP000004382">
    <property type="component" value="Unassembled WGS sequence"/>
</dbReference>
<reference evidence="1 2" key="1">
    <citation type="submission" date="2011-09" db="EMBL/GenBank/DDBJ databases">
        <title>The draft genome of Methylobacterium extorquens DSM 13060.</title>
        <authorList>
            <consortium name="US DOE Joint Genome Institute (JGI-PGF)"/>
            <person name="Lucas S."/>
            <person name="Han J."/>
            <person name="Lapidus A."/>
            <person name="Cheng J.-F."/>
            <person name="Goodwin L."/>
            <person name="Pitluck S."/>
            <person name="Peters L."/>
            <person name="Land M.L."/>
            <person name="Hauser L."/>
            <person name="Koskimaki J."/>
            <person name="Halonen O."/>
            <person name="Pirttila A."/>
            <person name="Frank C."/>
            <person name="Woyke T.J."/>
        </authorList>
    </citation>
    <scope>NUCLEOTIDE SEQUENCE [LARGE SCALE GENOMIC DNA]</scope>
    <source>
        <strain evidence="1 2">DSM 13060</strain>
    </source>
</reference>